<keyword evidence="1" id="KW-0472">Membrane</keyword>
<comment type="caution">
    <text evidence="2">The sequence shown here is derived from an EMBL/GenBank/DDBJ whole genome shotgun (WGS) entry which is preliminary data.</text>
</comment>
<organism evidence="2 3">
    <name type="scientific">Chelatococcus reniformis</name>
    <dbReference type="NCBI Taxonomy" id="1494448"/>
    <lineage>
        <taxon>Bacteria</taxon>
        <taxon>Pseudomonadati</taxon>
        <taxon>Pseudomonadota</taxon>
        <taxon>Alphaproteobacteria</taxon>
        <taxon>Hyphomicrobiales</taxon>
        <taxon>Chelatococcaceae</taxon>
        <taxon>Chelatococcus</taxon>
    </lineage>
</organism>
<name>A0A916U208_9HYPH</name>
<dbReference type="InterPro" id="IPR009935">
    <property type="entry name" value="DUF1467"/>
</dbReference>
<dbReference type="EMBL" id="BMGG01000002">
    <property type="protein sequence ID" value="GGC56223.1"/>
    <property type="molecule type" value="Genomic_DNA"/>
</dbReference>
<proteinExistence type="predicted"/>
<keyword evidence="1" id="KW-0812">Transmembrane</keyword>
<feature type="transmembrane region" description="Helical" evidence="1">
    <location>
        <begin position="49"/>
        <end position="71"/>
    </location>
</feature>
<keyword evidence="3" id="KW-1185">Reference proteome</keyword>
<protein>
    <recommendedName>
        <fullName evidence="4">DUF1467 domain-containing protein</fullName>
    </recommendedName>
</protein>
<dbReference type="AlphaFoldDB" id="A0A916U208"/>
<evidence type="ECO:0000313" key="3">
    <source>
        <dbReference type="Proteomes" id="UP000637002"/>
    </source>
</evidence>
<sequence>MSVTLAIGLYIVIWWTVLFAVLPFGVKSQTEVDAVVGGTEPGAPTAPRLWLKALVTTVVAAAVFAVAYWAIVTIEL</sequence>
<dbReference type="RefSeq" id="WP_188608405.1">
    <property type="nucleotide sequence ID" value="NZ_BMGG01000002.1"/>
</dbReference>
<gene>
    <name evidence="2" type="ORF">GCM10010994_13920</name>
</gene>
<keyword evidence="1" id="KW-1133">Transmembrane helix</keyword>
<evidence type="ECO:0000256" key="1">
    <source>
        <dbReference type="SAM" id="Phobius"/>
    </source>
</evidence>
<evidence type="ECO:0008006" key="4">
    <source>
        <dbReference type="Google" id="ProtNLM"/>
    </source>
</evidence>
<accession>A0A916U208</accession>
<feature type="transmembrane region" description="Helical" evidence="1">
    <location>
        <begin position="7"/>
        <end position="26"/>
    </location>
</feature>
<dbReference type="Proteomes" id="UP000637002">
    <property type="component" value="Unassembled WGS sequence"/>
</dbReference>
<reference evidence="2" key="1">
    <citation type="journal article" date="2014" name="Int. J. Syst. Evol. Microbiol.">
        <title>Complete genome sequence of Corynebacterium casei LMG S-19264T (=DSM 44701T), isolated from a smear-ripened cheese.</title>
        <authorList>
            <consortium name="US DOE Joint Genome Institute (JGI-PGF)"/>
            <person name="Walter F."/>
            <person name="Albersmeier A."/>
            <person name="Kalinowski J."/>
            <person name="Ruckert C."/>
        </authorList>
    </citation>
    <scope>NUCLEOTIDE SEQUENCE</scope>
    <source>
        <strain evidence="2">CGMCC 1.12919</strain>
    </source>
</reference>
<evidence type="ECO:0000313" key="2">
    <source>
        <dbReference type="EMBL" id="GGC56223.1"/>
    </source>
</evidence>
<dbReference type="Pfam" id="PF07330">
    <property type="entry name" value="DUF1467"/>
    <property type="match status" value="1"/>
</dbReference>
<reference evidence="2" key="2">
    <citation type="submission" date="2020-09" db="EMBL/GenBank/DDBJ databases">
        <authorList>
            <person name="Sun Q."/>
            <person name="Zhou Y."/>
        </authorList>
    </citation>
    <scope>NUCLEOTIDE SEQUENCE</scope>
    <source>
        <strain evidence="2">CGMCC 1.12919</strain>
    </source>
</reference>